<feature type="domain" description="MRN complex-interacting protein N-terminal" evidence="2">
    <location>
        <begin position="8"/>
        <end position="107"/>
    </location>
</feature>
<dbReference type="Proteomes" id="UP001567538">
    <property type="component" value="Unassembled WGS sequence"/>
</dbReference>
<comment type="caution">
    <text evidence="3">The sequence shown here is derived from an EMBL/GenBank/DDBJ whole genome shotgun (WGS) entry which is preliminary data.</text>
</comment>
<evidence type="ECO:0000313" key="4">
    <source>
        <dbReference type="Proteomes" id="UP001567538"/>
    </source>
</evidence>
<dbReference type="PANTHER" id="PTHR15863">
    <property type="entry name" value="MRN COMPLEX-INTERACTING PROTEIN"/>
    <property type="match status" value="1"/>
</dbReference>
<accession>A0ABD1GBG0</accession>
<reference evidence="3 4" key="1">
    <citation type="submission" date="2024-06" db="EMBL/GenBank/DDBJ databases">
        <title>A chromosome level genome sequence of Diviner's sage (Salvia divinorum).</title>
        <authorList>
            <person name="Ford S.A."/>
            <person name="Ro D.-K."/>
            <person name="Ness R.W."/>
            <person name="Phillips M.A."/>
        </authorList>
    </citation>
    <scope>NUCLEOTIDE SEQUENCE [LARGE SCALE GENOMIC DNA]</scope>
    <source>
        <strain evidence="3">SAF-2024a</strain>
        <tissue evidence="3">Leaf</tissue>
    </source>
</reference>
<dbReference type="EMBL" id="JBEAFC010000009">
    <property type="protein sequence ID" value="KAL1540564.1"/>
    <property type="molecule type" value="Genomic_DNA"/>
</dbReference>
<name>A0ABD1GBG0_SALDI</name>
<feature type="compositionally biased region" description="Basic and acidic residues" evidence="1">
    <location>
        <begin position="83"/>
        <end position="95"/>
    </location>
</feature>
<evidence type="ECO:0000256" key="1">
    <source>
        <dbReference type="SAM" id="MobiDB-lite"/>
    </source>
</evidence>
<protein>
    <recommendedName>
        <fullName evidence="2">MRN complex-interacting protein N-terminal domain-containing protein</fullName>
    </recommendedName>
</protein>
<dbReference type="InterPro" id="IPR049472">
    <property type="entry name" value="MRNIP_N"/>
</dbReference>
<evidence type="ECO:0000313" key="3">
    <source>
        <dbReference type="EMBL" id="KAL1540564.1"/>
    </source>
</evidence>
<dbReference type="PANTHER" id="PTHR15863:SF2">
    <property type="entry name" value="MRN COMPLEX-INTERACTING PROTEIN"/>
    <property type="match status" value="1"/>
</dbReference>
<feature type="region of interest" description="Disordered" evidence="1">
    <location>
        <begin position="227"/>
        <end position="247"/>
    </location>
</feature>
<dbReference type="AlphaFoldDB" id="A0ABD1GBG0"/>
<organism evidence="3 4">
    <name type="scientific">Salvia divinorum</name>
    <name type="common">Maria pastora</name>
    <name type="synonym">Diviner's sage</name>
    <dbReference type="NCBI Taxonomy" id="28513"/>
    <lineage>
        <taxon>Eukaryota</taxon>
        <taxon>Viridiplantae</taxon>
        <taxon>Streptophyta</taxon>
        <taxon>Embryophyta</taxon>
        <taxon>Tracheophyta</taxon>
        <taxon>Spermatophyta</taxon>
        <taxon>Magnoliopsida</taxon>
        <taxon>eudicotyledons</taxon>
        <taxon>Gunneridae</taxon>
        <taxon>Pentapetalae</taxon>
        <taxon>asterids</taxon>
        <taxon>lamiids</taxon>
        <taxon>Lamiales</taxon>
        <taxon>Lamiaceae</taxon>
        <taxon>Nepetoideae</taxon>
        <taxon>Mentheae</taxon>
        <taxon>Salviinae</taxon>
        <taxon>Salvia</taxon>
        <taxon>Salvia subgen. Calosphace</taxon>
    </lineage>
</organism>
<gene>
    <name evidence="3" type="ORF">AAHA92_24901</name>
</gene>
<sequence length="269" mass="31332">MPISFIAVQCFECSTMQVKQQKKSSNKWSCVVCNQKQSVRKVFAQSFMAKDVRKVVQNFNMSRQISDQQHPISGEEPQIFPDSPKKEEQKRKRSDWTEYIDNDDQEECSAKFELGVDAAQGDGGIEPLVVTEMPKTTFLKPKVRNYSCREEKLLRPSFPNRRDGKVQQNEDLGRNSNMVNAKDKGLDLKWNSFMKQIREKRDLVGGEKPEKRYSAGKNTVSKWSSYITDEDEDHRTSESIEKRKDGDDHLLQLWMNDERLEEDIHPDFL</sequence>
<proteinExistence type="predicted"/>
<dbReference type="Pfam" id="PF15749">
    <property type="entry name" value="MRNIP"/>
    <property type="match status" value="1"/>
</dbReference>
<keyword evidence="4" id="KW-1185">Reference proteome</keyword>
<evidence type="ECO:0000259" key="2">
    <source>
        <dbReference type="Pfam" id="PF15749"/>
    </source>
</evidence>
<dbReference type="InterPro" id="IPR032739">
    <property type="entry name" value="MRNIP"/>
</dbReference>
<feature type="compositionally biased region" description="Basic and acidic residues" evidence="1">
    <location>
        <begin position="233"/>
        <end position="247"/>
    </location>
</feature>
<feature type="region of interest" description="Disordered" evidence="1">
    <location>
        <begin position="65"/>
        <end position="95"/>
    </location>
</feature>